<dbReference type="Proteomes" id="UP001556367">
    <property type="component" value="Unassembled WGS sequence"/>
</dbReference>
<feature type="compositionally biased region" description="Polar residues" evidence="1">
    <location>
        <begin position="1"/>
        <end position="23"/>
    </location>
</feature>
<dbReference type="PRINTS" id="PR01217">
    <property type="entry name" value="PRICHEXTENSN"/>
</dbReference>
<sequence length="547" mass="57245">MATIHNSNPFRSASQTPAPTSLANVPGPDTTGSHSSARDLETNASRTATGNSPSNGQPNHESDPFGLETELPPAYTPAADPRQGEHTLEYGPVRPFQQNSPAPPRPVHPHVTSQPTGQYLSSTPSGSSYSQGYPGPGAAPQPRSRGLLSTLAGELERQLTVAARQLTTPSTYHQPSYNRQSPIQPAPTGGTWSSYPGRQRQQQYGPTLTPNPTGYAPPPSHPQVQHARSTSSPITTSPSSPNPTSTPTSSSAASDFARDFYAAGAGPDNVALTDENEAGNRAAVSPSPGPPPPLPDRQPVYAPPPGPPPRPRSASPTRSSSFLSPPGNTGGVPDDGRPTHTPTPGHPLLRDGKLLVYPNGHECDKCKNTGYKHGDPMNPCKKCWQKYAKPYAGALAAAPWGSSANQPPASHSALDLRRSRTSKLSSGRGGTTFQRPLPQHATPWSHPQPQGPGMSPGPSPYVNAPQNPRGPVPILDSYPGRASGFRGGGQPLGAPGFDPNSVAVMPGDPRIGGRLCWHCGGRGQKGVLGGLLGEEECWVCRGVGRVF</sequence>
<feature type="region of interest" description="Disordered" evidence="1">
    <location>
        <begin position="400"/>
        <end position="471"/>
    </location>
</feature>
<name>A0ABR3IT10_9AGAR</name>
<keyword evidence="3" id="KW-1185">Reference proteome</keyword>
<feature type="compositionally biased region" description="Polar residues" evidence="1">
    <location>
        <begin position="190"/>
        <end position="212"/>
    </location>
</feature>
<organism evidence="2 3">
    <name type="scientific">Hohenbuehelia grisea</name>
    <dbReference type="NCBI Taxonomy" id="104357"/>
    <lineage>
        <taxon>Eukaryota</taxon>
        <taxon>Fungi</taxon>
        <taxon>Dikarya</taxon>
        <taxon>Basidiomycota</taxon>
        <taxon>Agaricomycotina</taxon>
        <taxon>Agaricomycetes</taxon>
        <taxon>Agaricomycetidae</taxon>
        <taxon>Agaricales</taxon>
        <taxon>Pleurotineae</taxon>
        <taxon>Pleurotaceae</taxon>
        <taxon>Hohenbuehelia</taxon>
    </lineage>
</organism>
<feature type="region of interest" description="Disordered" evidence="1">
    <location>
        <begin position="280"/>
        <end position="353"/>
    </location>
</feature>
<feature type="region of interest" description="Disordered" evidence="1">
    <location>
        <begin position="168"/>
        <end position="252"/>
    </location>
</feature>
<evidence type="ECO:0000313" key="2">
    <source>
        <dbReference type="EMBL" id="KAL0946365.1"/>
    </source>
</evidence>
<reference evidence="3" key="1">
    <citation type="submission" date="2024-06" db="EMBL/GenBank/DDBJ databases">
        <title>Multi-omics analyses provide insights into the biosynthesis of the anticancer antibiotic pleurotin in Hohenbuehelia grisea.</title>
        <authorList>
            <person name="Weaver J.A."/>
            <person name="Alberti F."/>
        </authorList>
    </citation>
    <scope>NUCLEOTIDE SEQUENCE [LARGE SCALE GENOMIC DNA]</scope>
    <source>
        <strain evidence="3">T-177</strain>
    </source>
</reference>
<evidence type="ECO:0000313" key="3">
    <source>
        <dbReference type="Proteomes" id="UP001556367"/>
    </source>
</evidence>
<evidence type="ECO:0000256" key="1">
    <source>
        <dbReference type="SAM" id="MobiDB-lite"/>
    </source>
</evidence>
<proteinExistence type="predicted"/>
<accession>A0ABR3IT10</accession>
<feature type="compositionally biased region" description="Polar residues" evidence="1">
    <location>
        <begin position="42"/>
        <end position="59"/>
    </location>
</feature>
<feature type="compositionally biased region" description="Low complexity" evidence="1">
    <location>
        <begin position="229"/>
        <end position="252"/>
    </location>
</feature>
<dbReference type="PANTHER" id="PTHR28031">
    <property type="entry name" value="PROLINE-RICH PROTEIN HUA1"/>
    <property type="match status" value="1"/>
</dbReference>
<dbReference type="PANTHER" id="PTHR28031:SF1">
    <property type="entry name" value="PROLINE-RICH PROTEIN HUA1"/>
    <property type="match status" value="1"/>
</dbReference>
<dbReference type="InterPro" id="IPR038910">
    <property type="entry name" value="Hua1-like"/>
</dbReference>
<feature type="compositionally biased region" description="Low complexity" evidence="1">
    <location>
        <begin position="117"/>
        <end position="142"/>
    </location>
</feature>
<feature type="region of interest" description="Disordered" evidence="1">
    <location>
        <begin position="1"/>
        <end position="152"/>
    </location>
</feature>
<dbReference type="EMBL" id="JASNQZ010000015">
    <property type="protein sequence ID" value="KAL0946365.1"/>
    <property type="molecule type" value="Genomic_DNA"/>
</dbReference>
<feature type="compositionally biased region" description="Low complexity" evidence="1">
    <location>
        <begin position="312"/>
        <end position="326"/>
    </location>
</feature>
<protein>
    <submittedName>
        <fullName evidence="2">Uncharacterized protein</fullName>
    </submittedName>
</protein>
<gene>
    <name evidence="2" type="ORF">HGRIS_012598</name>
</gene>
<feature type="compositionally biased region" description="Polar residues" evidence="1">
    <location>
        <begin position="168"/>
        <end position="183"/>
    </location>
</feature>
<comment type="caution">
    <text evidence="2">The sequence shown here is derived from an EMBL/GenBank/DDBJ whole genome shotgun (WGS) entry which is preliminary data.</text>
</comment>
<feature type="compositionally biased region" description="Pro residues" evidence="1">
    <location>
        <begin position="287"/>
        <end position="311"/>
    </location>
</feature>